<evidence type="ECO:0000256" key="1">
    <source>
        <dbReference type="ARBA" id="ARBA00004418"/>
    </source>
</evidence>
<sequence>MRNNIEKNFEKNLWSNSGERAGKLVSKAAQKKLRKLFLPLAAGLMLLFSALLLSSCGPKEAESTESPEGESQGKTDNVVNVYNWGEYIDPEVITEFQQETGIKVVYDMFETNEEMYPVIEAGGVLYDAVCPSDYMIEKMMQNHLLAEIDFKNIPNIKEIGKEYMEMCAEFDPGNRYTVPYTTGTVGILYNKRMLDELGVPYPTKWADLWNPKLKGEILMQDSVRDAFMVALKKEGHSMNTVDDKELDEAMKDLIAQKPLVQAYVVDQVRDKMIGEEAAVGVIYSGEILYVQGELEGTDVEVDYVIPEEGTNLWVDGWVIPKNAKHKENAEKWINFLCRPDIAAKNFEYITYTTPNVGALKLLPPEYTENKAVFPDMSEVLKKGEVFSYLGEQDEAKYNDRWKKIKVS</sequence>
<organism evidence="7 8">
    <name type="scientific">Oribacterium sinus</name>
    <dbReference type="NCBI Taxonomy" id="237576"/>
    <lineage>
        <taxon>Bacteria</taxon>
        <taxon>Bacillati</taxon>
        <taxon>Bacillota</taxon>
        <taxon>Clostridia</taxon>
        <taxon>Lachnospirales</taxon>
        <taxon>Lachnospiraceae</taxon>
        <taxon>Oribacterium</taxon>
    </lineage>
</organism>
<dbReference type="InterPro" id="IPR006059">
    <property type="entry name" value="SBP"/>
</dbReference>
<dbReference type="GO" id="GO:0042597">
    <property type="term" value="C:periplasmic space"/>
    <property type="evidence" value="ECO:0007669"/>
    <property type="project" value="UniProtKB-SubCell"/>
</dbReference>
<reference evidence="7 8" key="1">
    <citation type="submission" date="2020-08" db="EMBL/GenBank/DDBJ databases">
        <title>Genomic Encyclopedia of Type Strains, Phase IV (KMG-IV): sequencing the most valuable type-strain genomes for metagenomic binning, comparative biology and taxonomic classification.</title>
        <authorList>
            <person name="Goeker M."/>
        </authorList>
    </citation>
    <scope>NUCLEOTIDE SEQUENCE [LARGE SCALE GENOMIC DNA]</scope>
    <source>
        <strain evidence="7 8">DSM 17245</strain>
    </source>
</reference>
<dbReference type="AlphaFoldDB" id="A0A7W9SHZ0"/>
<feature type="binding site" evidence="5">
    <location>
        <position position="86"/>
    </location>
    <ligand>
        <name>spermidine</name>
        <dbReference type="ChEBI" id="CHEBI:57834"/>
    </ligand>
</feature>
<comment type="caution">
    <text evidence="7">The sequence shown here is derived from an EMBL/GenBank/DDBJ whole genome shotgun (WGS) entry which is preliminary data.</text>
</comment>
<feature type="binding site" evidence="5">
    <location>
        <position position="134"/>
    </location>
    <ligand>
        <name>spermidine</name>
        <dbReference type="ChEBI" id="CHEBI:57834"/>
    </ligand>
</feature>
<dbReference type="EMBL" id="JACHHH010000009">
    <property type="protein sequence ID" value="MBB6041770.1"/>
    <property type="molecule type" value="Genomic_DNA"/>
</dbReference>
<evidence type="ECO:0000313" key="7">
    <source>
        <dbReference type="EMBL" id="MBB6041770.1"/>
    </source>
</evidence>
<dbReference type="PIRSF" id="PIRSF019574">
    <property type="entry name" value="Periplasmic_polyamine_BP"/>
    <property type="match status" value="1"/>
</dbReference>
<accession>A0A7W9SHZ0</accession>
<feature type="transmembrane region" description="Helical" evidence="6">
    <location>
        <begin position="36"/>
        <end position="54"/>
    </location>
</feature>
<keyword evidence="6" id="KW-0472">Membrane</keyword>
<evidence type="ECO:0000256" key="3">
    <source>
        <dbReference type="ARBA" id="ARBA00022729"/>
    </source>
</evidence>
<gene>
    <name evidence="7" type="ORF">HNQ46_001760</name>
</gene>
<dbReference type="GO" id="GO:0019808">
    <property type="term" value="F:polyamine binding"/>
    <property type="evidence" value="ECO:0007669"/>
    <property type="project" value="InterPro"/>
</dbReference>
<evidence type="ECO:0000256" key="4">
    <source>
        <dbReference type="ARBA" id="ARBA00022764"/>
    </source>
</evidence>
<dbReference type="CDD" id="cd13663">
    <property type="entry name" value="PBP2_PotD_PotF_like_2"/>
    <property type="match status" value="1"/>
</dbReference>
<evidence type="ECO:0000256" key="6">
    <source>
        <dbReference type="SAM" id="Phobius"/>
    </source>
</evidence>
<evidence type="ECO:0000256" key="2">
    <source>
        <dbReference type="ARBA" id="ARBA00022448"/>
    </source>
</evidence>
<keyword evidence="4" id="KW-0574">Periplasm</keyword>
<dbReference type="InterPro" id="IPR001188">
    <property type="entry name" value="Sperm_putr-bd"/>
</dbReference>
<keyword evidence="6" id="KW-0812">Transmembrane</keyword>
<dbReference type="PANTHER" id="PTHR30222:SF17">
    <property type="entry name" value="SPERMIDINE_PUTRESCINE-BINDING PERIPLASMIC PROTEIN"/>
    <property type="match status" value="1"/>
</dbReference>
<dbReference type="Proteomes" id="UP000522163">
    <property type="component" value="Unassembled WGS sequence"/>
</dbReference>
<protein>
    <submittedName>
        <fullName evidence="7">Spermidine/putrescine transport system substrate-binding protein/spermidine/putrescine transport system permease protein</fullName>
    </submittedName>
</protein>
<name>A0A7W9SHZ0_9FIRM</name>
<dbReference type="Gene3D" id="3.40.190.10">
    <property type="entry name" value="Periplasmic binding protein-like II"/>
    <property type="match status" value="2"/>
</dbReference>
<dbReference type="SUPFAM" id="SSF53850">
    <property type="entry name" value="Periplasmic binding protein-like II"/>
    <property type="match status" value="1"/>
</dbReference>
<keyword evidence="6" id="KW-1133">Transmembrane helix</keyword>
<comment type="subcellular location">
    <subcellularLocation>
        <location evidence="1">Periplasm</location>
    </subcellularLocation>
</comment>
<evidence type="ECO:0000313" key="8">
    <source>
        <dbReference type="Proteomes" id="UP000522163"/>
    </source>
</evidence>
<dbReference type="Pfam" id="PF13416">
    <property type="entry name" value="SBP_bac_8"/>
    <property type="match status" value="1"/>
</dbReference>
<evidence type="ECO:0000256" key="5">
    <source>
        <dbReference type="PIRSR" id="PIRSR019574-1"/>
    </source>
</evidence>
<keyword evidence="3" id="KW-0732">Signal</keyword>
<dbReference type="PANTHER" id="PTHR30222">
    <property type="entry name" value="SPERMIDINE/PUTRESCINE-BINDING PERIPLASMIC PROTEIN"/>
    <property type="match status" value="1"/>
</dbReference>
<proteinExistence type="predicted"/>
<dbReference type="PRINTS" id="PR00909">
    <property type="entry name" value="SPERMDNBNDNG"/>
</dbReference>
<keyword evidence="2" id="KW-0813">Transport</keyword>
<dbReference type="GO" id="GO:0015846">
    <property type="term" value="P:polyamine transport"/>
    <property type="evidence" value="ECO:0007669"/>
    <property type="project" value="InterPro"/>
</dbReference>